<dbReference type="RefSeq" id="WP_204950833.1">
    <property type="nucleotide sequence ID" value="NZ_BSFF01000003.1"/>
</dbReference>
<protein>
    <submittedName>
        <fullName evidence="2">Uncharacterized protein</fullName>
    </submittedName>
</protein>
<dbReference type="EMBL" id="JAFBCY010000003">
    <property type="protein sequence ID" value="MBM7852443.1"/>
    <property type="molecule type" value="Genomic_DNA"/>
</dbReference>
<proteinExistence type="predicted"/>
<evidence type="ECO:0000313" key="4">
    <source>
        <dbReference type="Proteomes" id="UP000758856"/>
    </source>
</evidence>
<keyword evidence="1" id="KW-0472">Membrane</keyword>
<accession>A0A9W6MSX1</accession>
<evidence type="ECO:0000313" key="3">
    <source>
        <dbReference type="EMBL" id="MBM7852443.1"/>
    </source>
</evidence>
<evidence type="ECO:0000313" key="5">
    <source>
        <dbReference type="Proteomes" id="UP001143400"/>
    </source>
</evidence>
<keyword evidence="1" id="KW-0812">Transmembrane</keyword>
<reference evidence="2" key="1">
    <citation type="journal article" date="2014" name="Int. J. Syst. Evol. Microbiol.">
        <title>Complete genome sequence of Corynebacterium casei LMG S-19264T (=DSM 44701T), isolated from a smear-ripened cheese.</title>
        <authorList>
            <consortium name="US DOE Joint Genome Institute (JGI-PGF)"/>
            <person name="Walter F."/>
            <person name="Albersmeier A."/>
            <person name="Kalinowski J."/>
            <person name="Ruckert C."/>
        </authorList>
    </citation>
    <scope>NUCLEOTIDE SEQUENCE</scope>
    <source>
        <strain evidence="2">VKM B-1606</strain>
    </source>
</reference>
<reference evidence="2" key="3">
    <citation type="submission" date="2023-01" db="EMBL/GenBank/DDBJ databases">
        <authorList>
            <person name="Sun Q."/>
            <person name="Evtushenko L."/>
        </authorList>
    </citation>
    <scope>NUCLEOTIDE SEQUENCE</scope>
    <source>
        <strain evidence="2">VKM B-1606</strain>
    </source>
</reference>
<reference evidence="3 4" key="2">
    <citation type="submission" date="2021-01" db="EMBL/GenBank/DDBJ databases">
        <title>Genomic Encyclopedia of Type Strains, Phase IV (KMG-IV): sequencing the most valuable type-strain genomes for metagenomic binning, comparative biology and taxonomic classification.</title>
        <authorList>
            <person name="Goeker M."/>
        </authorList>
    </citation>
    <scope>NUCLEOTIDE SEQUENCE [LARGE SCALE GENOMIC DNA]</scope>
    <source>
        <strain evidence="3 4">DSM 6130</strain>
    </source>
</reference>
<keyword evidence="1" id="KW-1133">Transmembrane helix</keyword>
<keyword evidence="4" id="KW-1185">Reference proteome</keyword>
<evidence type="ECO:0000313" key="2">
    <source>
        <dbReference type="EMBL" id="GLK56652.1"/>
    </source>
</evidence>
<evidence type="ECO:0000256" key="1">
    <source>
        <dbReference type="SAM" id="Phobius"/>
    </source>
</evidence>
<dbReference type="EMBL" id="BSFF01000003">
    <property type="protein sequence ID" value="GLK56652.1"/>
    <property type="molecule type" value="Genomic_DNA"/>
</dbReference>
<name>A0A9W6MSX1_9HYPH</name>
<dbReference type="InterPro" id="IPR016922">
    <property type="entry name" value="UCP029505"/>
</dbReference>
<organism evidence="2 5">
    <name type="scientific">Methylopila capsulata</name>
    <dbReference type="NCBI Taxonomy" id="61654"/>
    <lineage>
        <taxon>Bacteria</taxon>
        <taxon>Pseudomonadati</taxon>
        <taxon>Pseudomonadota</taxon>
        <taxon>Alphaproteobacteria</taxon>
        <taxon>Hyphomicrobiales</taxon>
        <taxon>Methylopilaceae</taxon>
        <taxon>Methylopila</taxon>
    </lineage>
</organism>
<dbReference type="Proteomes" id="UP000758856">
    <property type="component" value="Unassembled WGS sequence"/>
</dbReference>
<dbReference type="Proteomes" id="UP001143400">
    <property type="component" value="Unassembled WGS sequence"/>
</dbReference>
<comment type="caution">
    <text evidence="2">The sequence shown here is derived from an EMBL/GenBank/DDBJ whole genome shotgun (WGS) entry which is preliminary data.</text>
</comment>
<dbReference type="PIRSF" id="PIRSF029505">
    <property type="entry name" value="UCP029505"/>
    <property type="match status" value="1"/>
</dbReference>
<feature type="transmembrane region" description="Helical" evidence="1">
    <location>
        <begin position="12"/>
        <end position="31"/>
    </location>
</feature>
<sequence>MIALPGGRRRWRFHVCALMLLVPIGFAPGYFQRLDLEGGAVGLGEREIGVLRLGRWKARLAELDLGPPVIEGAAGPIKTFTLALEGAAIDEVRAAYAKIGEPRSIRSAGALFAGAPYRQMAGVAAPETATGDSELWLTFEGWDGSIEQTSLPLADASPSTVAWLAGRRRR</sequence>
<gene>
    <name evidence="2" type="ORF">GCM10008170_26710</name>
    <name evidence="3" type="ORF">JOD31_002685</name>
</gene>
<dbReference type="AlphaFoldDB" id="A0A9W6MSX1"/>